<dbReference type="InterPro" id="IPR025110">
    <property type="entry name" value="AMP-bd_C"/>
</dbReference>
<protein>
    <recommendedName>
        <fullName evidence="7">AMP-dependent synthetase/ligase domain-containing protein</fullName>
    </recommendedName>
</protein>
<dbReference type="SUPFAM" id="SSF56801">
    <property type="entry name" value="Acetyl-CoA synthetase-like"/>
    <property type="match status" value="1"/>
</dbReference>
<dbReference type="GO" id="GO:0006631">
    <property type="term" value="P:fatty acid metabolic process"/>
    <property type="evidence" value="ECO:0007669"/>
    <property type="project" value="TreeGrafter"/>
</dbReference>
<dbReference type="Proteomes" id="UP000258309">
    <property type="component" value="Unassembled WGS sequence"/>
</dbReference>
<feature type="region of interest" description="Disordered" evidence="2">
    <location>
        <begin position="1"/>
        <end position="29"/>
    </location>
</feature>
<organism evidence="5 6">
    <name type="scientific">Scytalidium lignicola</name>
    <name type="common">Hyphomycete</name>
    <dbReference type="NCBI Taxonomy" id="5539"/>
    <lineage>
        <taxon>Eukaryota</taxon>
        <taxon>Fungi</taxon>
        <taxon>Dikarya</taxon>
        <taxon>Ascomycota</taxon>
        <taxon>Pezizomycotina</taxon>
        <taxon>Leotiomycetes</taxon>
        <taxon>Leotiomycetes incertae sedis</taxon>
        <taxon>Scytalidium</taxon>
    </lineage>
</organism>
<dbReference type="GO" id="GO:0031956">
    <property type="term" value="F:medium-chain fatty acid-CoA ligase activity"/>
    <property type="evidence" value="ECO:0007669"/>
    <property type="project" value="TreeGrafter"/>
</dbReference>
<dbReference type="OrthoDB" id="6614653at2759"/>
<proteinExistence type="inferred from homology"/>
<feature type="non-terminal residue" evidence="5">
    <location>
        <position position="595"/>
    </location>
</feature>
<sequence>MESNPLLPRFSPRPLPKGPYGDRTTHTPPHTGYNTFPNFSLFSKLLRLAHNSPQRIAIRDSNLGIEKSRIQLLSDVLAFRQVVLNSLTSDDLISLRNGEEIYIGILAPGGYEFAVALLTILALGAAAVPLSTALPVKEASYFVTKTGAALILTSSNAIELGQSLRGCVNATTVRCTACVTVASHINTVPLESSDIIISSDCYVDGNGPGLVIFTSGTTGCPKAAVMRRGSVFEAAAAVADHYRITEDDTILHILPVHHATGIDISFFPFLISGSCIEFRSGSFNTSWTWERWRKGGLTFFSGVPTIYMRMMGFYEQQLSKLLQGTLDEYIAGARQLRGMLCGTSALPRPIQQFWTKIRDGKIILTRYGATEFGAVVKVALDARNIPDSSVGELVSGIDMKLSDSDEGEVLVKSPYMFSKYLFDDDITAQAHDADGYFKTGDIARRKGTYYFIVGRASVDIIKSGGYKISALDIERECLGLPYIAEVMVVGVDDEEFGQRVAAVVTLREDQTQYTYDGSSGKKRLTLEDLRRDLSPKMVRYKMPTLLRVVEGEIPKTASGKVLKKQLGPKYFPPNYERIPEIQMWIKEHLEVAAKL</sequence>
<evidence type="ECO:0008006" key="7">
    <source>
        <dbReference type="Google" id="ProtNLM"/>
    </source>
</evidence>
<dbReference type="EMBL" id="NCSJ02000255">
    <property type="protein sequence ID" value="RFU26561.1"/>
    <property type="molecule type" value="Genomic_DNA"/>
</dbReference>
<feature type="domain" description="AMP-binding enzyme C-terminal" evidence="4">
    <location>
        <begin position="473"/>
        <end position="560"/>
    </location>
</feature>
<comment type="caution">
    <text evidence="5">The sequence shown here is derived from an EMBL/GenBank/DDBJ whole genome shotgun (WGS) entry which is preliminary data.</text>
</comment>
<dbReference type="InterPro" id="IPR020845">
    <property type="entry name" value="AMP-binding_CS"/>
</dbReference>
<dbReference type="OMA" id="YMRMMRY"/>
<evidence type="ECO:0000259" key="3">
    <source>
        <dbReference type="Pfam" id="PF00501"/>
    </source>
</evidence>
<feature type="compositionally biased region" description="Low complexity" evidence="2">
    <location>
        <begin position="1"/>
        <end position="10"/>
    </location>
</feature>
<dbReference type="InterPro" id="IPR000873">
    <property type="entry name" value="AMP-dep_synth/lig_dom"/>
</dbReference>
<evidence type="ECO:0000313" key="6">
    <source>
        <dbReference type="Proteomes" id="UP000258309"/>
    </source>
</evidence>
<accession>A0A3E2GZN9</accession>
<dbReference type="STRING" id="5539.A0A3E2GZN9"/>
<reference evidence="5 6" key="1">
    <citation type="submission" date="2018-05" db="EMBL/GenBank/DDBJ databases">
        <title>Draft genome sequence of Scytalidium lignicola DSM 105466, a ubiquitous saprotrophic fungus.</title>
        <authorList>
            <person name="Buettner E."/>
            <person name="Gebauer A.M."/>
            <person name="Hofrichter M."/>
            <person name="Liers C."/>
            <person name="Kellner H."/>
        </authorList>
    </citation>
    <scope>NUCLEOTIDE SEQUENCE [LARGE SCALE GENOMIC DNA]</scope>
    <source>
        <strain evidence="5 6">DSM 105466</strain>
    </source>
</reference>
<comment type="similarity">
    <text evidence="1">Belongs to the ATP-dependent AMP-binding enzyme family.</text>
</comment>
<dbReference type="InterPro" id="IPR045851">
    <property type="entry name" value="AMP-bd_C_sf"/>
</dbReference>
<gene>
    <name evidence="5" type="ORF">B7463_g9774</name>
</gene>
<feature type="domain" description="AMP-dependent synthetase/ligase" evidence="3">
    <location>
        <begin position="103"/>
        <end position="421"/>
    </location>
</feature>
<dbReference type="InterPro" id="IPR042099">
    <property type="entry name" value="ANL_N_sf"/>
</dbReference>
<dbReference type="Gene3D" id="3.30.300.30">
    <property type="match status" value="1"/>
</dbReference>
<feature type="non-terminal residue" evidence="5">
    <location>
        <position position="1"/>
    </location>
</feature>
<dbReference type="Pfam" id="PF00501">
    <property type="entry name" value="AMP-binding"/>
    <property type="match status" value="1"/>
</dbReference>
<dbReference type="PANTHER" id="PTHR43201">
    <property type="entry name" value="ACYL-COA SYNTHETASE"/>
    <property type="match status" value="1"/>
</dbReference>
<dbReference type="Pfam" id="PF13193">
    <property type="entry name" value="AMP-binding_C"/>
    <property type="match status" value="1"/>
</dbReference>
<name>A0A3E2GZN9_SCYLI</name>
<dbReference type="PANTHER" id="PTHR43201:SF8">
    <property type="entry name" value="ACYL-COA SYNTHETASE FAMILY MEMBER 3"/>
    <property type="match status" value="1"/>
</dbReference>
<evidence type="ECO:0000256" key="1">
    <source>
        <dbReference type="ARBA" id="ARBA00006432"/>
    </source>
</evidence>
<dbReference type="AlphaFoldDB" id="A0A3E2GZN9"/>
<evidence type="ECO:0000256" key="2">
    <source>
        <dbReference type="SAM" id="MobiDB-lite"/>
    </source>
</evidence>
<dbReference type="Gene3D" id="3.40.50.12780">
    <property type="entry name" value="N-terminal domain of ligase-like"/>
    <property type="match status" value="1"/>
</dbReference>
<evidence type="ECO:0000313" key="5">
    <source>
        <dbReference type="EMBL" id="RFU26561.1"/>
    </source>
</evidence>
<evidence type="ECO:0000259" key="4">
    <source>
        <dbReference type="Pfam" id="PF13193"/>
    </source>
</evidence>
<dbReference type="PROSITE" id="PS00455">
    <property type="entry name" value="AMP_BINDING"/>
    <property type="match status" value="1"/>
</dbReference>
<keyword evidence="6" id="KW-1185">Reference proteome</keyword>